<organism evidence="1 2">
    <name type="scientific">Achromobacter mucicolens</name>
    <dbReference type="NCBI Taxonomy" id="1389922"/>
    <lineage>
        <taxon>Bacteria</taxon>
        <taxon>Pseudomonadati</taxon>
        <taxon>Pseudomonadota</taxon>
        <taxon>Betaproteobacteria</taxon>
        <taxon>Burkholderiales</taxon>
        <taxon>Alcaligenaceae</taxon>
        <taxon>Achromobacter</taxon>
    </lineage>
</organism>
<dbReference type="EMBL" id="CADIKR010000002">
    <property type="protein sequence ID" value="CAB3844266.1"/>
    <property type="molecule type" value="Genomic_DNA"/>
</dbReference>
<sequence length="222" mass="24708">MADAAFELWDPAGNLLCDSRNVNMFLRYMGTISGVFTFNAVRPVVFFVPTGGGFATMRSLVNNGNGTYTVTFTGVAVEYYIFDWPWVAGGPMDIWAQDGRHIFMSTARPMNVYGNLRIPRYWNSDGTGSGYIDGMEVGGLPARKWAYCPSFQRRGFQCYPVAGGGWSSIWWGENYAARSTGVYSKIQDQVASLFGWAPLRNTRFVSDAEENDIAVIDVTGWQ</sequence>
<comment type="caution">
    <text evidence="1">The sequence shown here is derived from an EMBL/GenBank/DDBJ whole genome shotgun (WGS) entry which is preliminary data.</text>
</comment>
<gene>
    <name evidence="1" type="ORF">LMG3415_01582</name>
</gene>
<protein>
    <submittedName>
        <fullName evidence="1">Uncharacterized protein</fullName>
    </submittedName>
</protein>
<reference evidence="1 2" key="1">
    <citation type="submission" date="2020-04" db="EMBL/GenBank/DDBJ databases">
        <authorList>
            <person name="De Canck E."/>
        </authorList>
    </citation>
    <scope>NUCLEOTIDE SEQUENCE [LARGE SCALE GENOMIC DNA]</scope>
    <source>
        <strain evidence="1 2">LMG 3415</strain>
    </source>
</reference>
<dbReference type="RefSeq" id="WP_180098237.1">
    <property type="nucleotide sequence ID" value="NZ_CADIKR010000002.1"/>
</dbReference>
<dbReference type="Proteomes" id="UP000507140">
    <property type="component" value="Unassembled WGS sequence"/>
</dbReference>
<evidence type="ECO:0000313" key="1">
    <source>
        <dbReference type="EMBL" id="CAB3844266.1"/>
    </source>
</evidence>
<name>A0ABM8LAN0_9BURK</name>
<proteinExistence type="predicted"/>
<evidence type="ECO:0000313" key="2">
    <source>
        <dbReference type="Proteomes" id="UP000507140"/>
    </source>
</evidence>
<accession>A0ABM8LAN0</accession>
<keyword evidence="2" id="KW-1185">Reference proteome</keyword>